<dbReference type="InterPro" id="IPR023091">
    <property type="entry name" value="MetalPrtase_cat_dom_sf_prd"/>
</dbReference>
<evidence type="ECO:0000256" key="6">
    <source>
        <dbReference type="ARBA" id="ARBA00022833"/>
    </source>
</evidence>
<keyword evidence="3 7" id="KW-0479">Metal-binding</keyword>
<comment type="similarity">
    <text evidence="1 7">Belongs to the endoribonuclease YbeY family.</text>
</comment>
<evidence type="ECO:0000256" key="1">
    <source>
        <dbReference type="ARBA" id="ARBA00010875"/>
    </source>
</evidence>
<comment type="function">
    <text evidence="7">Single strand-specific metallo-endoribonuclease involved in late-stage 70S ribosome quality control and in maturation of the 3' terminus of the 16S rRNA.</text>
</comment>
<evidence type="ECO:0000256" key="3">
    <source>
        <dbReference type="ARBA" id="ARBA00022723"/>
    </source>
</evidence>
<evidence type="ECO:0000256" key="2">
    <source>
        <dbReference type="ARBA" id="ARBA00022722"/>
    </source>
</evidence>
<protein>
    <recommendedName>
        <fullName evidence="7">Endoribonuclease YbeY</fullName>
        <ecNumber evidence="7">3.1.-.-</ecNumber>
    </recommendedName>
</protein>
<gene>
    <name evidence="7 8" type="primary">ybeY</name>
    <name evidence="8" type="ORF">COU29_03490</name>
</gene>
<evidence type="ECO:0000256" key="4">
    <source>
        <dbReference type="ARBA" id="ARBA00022759"/>
    </source>
</evidence>
<organism evidence="8 9">
    <name type="scientific">Candidatus Magasanikbacteria bacterium CG10_big_fil_rev_8_21_14_0_10_36_32</name>
    <dbReference type="NCBI Taxonomy" id="1974646"/>
    <lineage>
        <taxon>Bacteria</taxon>
        <taxon>Candidatus Magasanikiibacteriota</taxon>
    </lineage>
</organism>
<dbReference type="InterPro" id="IPR002036">
    <property type="entry name" value="YbeY"/>
</dbReference>
<dbReference type="EMBL" id="PFBV01000005">
    <property type="protein sequence ID" value="PIT88050.1"/>
    <property type="molecule type" value="Genomic_DNA"/>
</dbReference>
<proteinExistence type="inferred from homology"/>
<reference evidence="9" key="1">
    <citation type="submission" date="2017-09" db="EMBL/GenBank/DDBJ databases">
        <title>Depth-based differentiation of microbial function through sediment-hosted aquifers and enrichment of novel symbionts in the deep terrestrial subsurface.</title>
        <authorList>
            <person name="Probst A.J."/>
            <person name="Ladd B."/>
            <person name="Jarett J.K."/>
            <person name="Geller-Mcgrath D.E."/>
            <person name="Sieber C.M.K."/>
            <person name="Emerson J.B."/>
            <person name="Anantharaman K."/>
            <person name="Thomas B.C."/>
            <person name="Malmstrom R."/>
            <person name="Stieglmeier M."/>
            <person name="Klingl A."/>
            <person name="Woyke T."/>
            <person name="Ryan C.M."/>
            <person name="Banfield J.F."/>
        </authorList>
    </citation>
    <scope>NUCLEOTIDE SEQUENCE [LARGE SCALE GENOMIC DNA]</scope>
</reference>
<keyword evidence="5 7" id="KW-0378">Hydrolase</keyword>
<dbReference type="GO" id="GO:0004521">
    <property type="term" value="F:RNA endonuclease activity"/>
    <property type="evidence" value="ECO:0007669"/>
    <property type="project" value="UniProtKB-UniRule"/>
</dbReference>
<dbReference type="PANTHER" id="PTHR46986:SF1">
    <property type="entry name" value="ENDORIBONUCLEASE YBEY, CHLOROPLASTIC"/>
    <property type="match status" value="1"/>
</dbReference>
<dbReference type="PROSITE" id="PS01306">
    <property type="entry name" value="UPF0054"/>
    <property type="match status" value="1"/>
</dbReference>
<dbReference type="AlphaFoldDB" id="A0A2M6W5N9"/>
<dbReference type="SUPFAM" id="SSF55486">
    <property type="entry name" value="Metalloproteases ('zincins'), catalytic domain"/>
    <property type="match status" value="1"/>
</dbReference>
<comment type="cofactor">
    <cofactor evidence="7">
        <name>Zn(2+)</name>
        <dbReference type="ChEBI" id="CHEBI:29105"/>
    </cofactor>
    <text evidence="7">Binds 1 zinc ion.</text>
</comment>
<keyword evidence="7" id="KW-0698">rRNA processing</keyword>
<dbReference type="HAMAP" id="MF_00009">
    <property type="entry name" value="Endoribonucl_YbeY"/>
    <property type="match status" value="1"/>
</dbReference>
<sequence>MIKIEINNSKKYSVNNQLILNTVKFAEKLEKTINGIVEINLVNNQEIKQINKLWRQKNSITDVLSFAWREEKKLKSDYLGQIFISYPRIIKQAKEYKVNSEEEFVRMLAHGLLHLVGYDHKTTKDAKKMFFVQEKILSKQFKKK</sequence>
<comment type="caution">
    <text evidence="8">The sequence shown here is derived from an EMBL/GenBank/DDBJ whole genome shotgun (WGS) entry which is preliminary data.</text>
</comment>
<accession>A0A2M6W5N9</accession>
<name>A0A2M6W5N9_9BACT</name>
<dbReference type="GO" id="GO:0004222">
    <property type="term" value="F:metalloendopeptidase activity"/>
    <property type="evidence" value="ECO:0007669"/>
    <property type="project" value="InterPro"/>
</dbReference>
<evidence type="ECO:0000313" key="8">
    <source>
        <dbReference type="EMBL" id="PIT88050.1"/>
    </source>
</evidence>
<comment type="subcellular location">
    <subcellularLocation>
        <location evidence="7">Cytoplasm</location>
    </subcellularLocation>
</comment>
<dbReference type="PANTHER" id="PTHR46986">
    <property type="entry name" value="ENDORIBONUCLEASE YBEY, CHLOROPLASTIC"/>
    <property type="match status" value="1"/>
</dbReference>
<feature type="binding site" evidence="7">
    <location>
        <position position="114"/>
    </location>
    <ligand>
        <name>Zn(2+)</name>
        <dbReference type="ChEBI" id="CHEBI:29105"/>
        <note>catalytic</note>
    </ligand>
</feature>
<evidence type="ECO:0000256" key="5">
    <source>
        <dbReference type="ARBA" id="ARBA00022801"/>
    </source>
</evidence>
<dbReference type="Pfam" id="PF02130">
    <property type="entry name" value="YbeY"/>
    <property type="match status" value="1"/>
</dbReference>
<feature type="binding site" evidence="7">
    <location>
        <position position="120"/>
    </location>
    <ligand>
        <name>Zn(2+)</name>
        <dbReference type="ChEBI" id="CHEBI:29105"/>
        <note>catalytic</note>
    </ligand>
</feature>
<dbReference type="GO" id="GO:0006364">
    <property type="term" value="P:rRNA processing"/>
    <property type="evidence" value="ECO:0007669"/>
    <property type="project" value="UniProtKB-UniRule"/>
</dbReference>
<dbReference type="Proteomes" id="UP000231426">
    <property type="component" value="Unassembled WGS sequence"/>
</dbReference>
<dbReference type="NCBIfam" id="TIGR00043">
    <property type="entry name" value="rRNA maturation RNase YbeY"/>
    <property type="match status" value="1"/>
</dbReference>
<keyword evidence="4 7" id="KW-0255">Endonuclease</keyword>
<keyword evidence="7" id="KW-0963">Cytoplasm</keyword>
<dbReference type="GO" id="GO:0005737">
    <property type="term" value="C:cytoplasm"/>
    <property type="evidence" value="ECO:0007669"/>
    <property type="project" value="UniProtKB-SubCell"/>
</dbReference>
<evidence type="ECO:0000256" key="7">
    <source>
        <dbReference type="HAMAP-Rule" id="MF_00009"/>
    </source>
</evidence>
<evidence type="ECO:0000313" key="9">
    <source>
        <dbReference type="Proteomes" id="UP000231426"/>
    </source>
</evidence>
<dbReference type="Gene3D" id="3.40.390.30">
    <property type="entry name" value="Metalloproteases ('zincins'), catalytic domain"/>
    <property type="match status" value="1"/>
</dbReference>
<dbReference type="EC" id="3.1.-.-" evidence="7"/>
<keyword evidence="7" id="KW-0690">Ribosome biogenesis</keyword>
<dbReference type="GO" id="GO:0008270">
    <property type="term" value="F:zinc ion binding"/>
    <property type="evidence" value="ECO:0007669"/>
    <property type="project" value="UniProtKB-UniRule"/>
</dbReference>
<keyword evidence="6 7" id="KW-0862">Zinc</keyword>
<feature type="binding site" evidence="7">
    <location>
        <position position="110"/>
    </location>
    <ligand>
        <name>Zn(2+)</name>
        <dbReference type="ChEBI" id="CHEBI:29105"/>
        <note>catalytic</note>
    </ligand>
</feature>
<keyword evidence="2 7" id="KW-0540">Nuclease</keyword>
<dbReference type="InterPro" id="IPR020549">
    <property type="entry name" value="YbeY_CS"/>
</dbReference>